<protein>
    <submittedName>
        <fullName evidence="2">Uncharacterized protein</fullName>
    </submittedName>
</protein>
<name>A0A9P0I3J1_SPOLI</name>
<sequence>MAGPAVTDRSFIKFKNNNQGKNQKTTIARNRSKMSDADYMAYVASAIEDGLDKMTQHIKKRDFEKLYSDMISSPTKAARKERSKFLEKKPLFPNSFDKKFAYKNSSSYLDSKPPHIQKNEFRTSTPKADSALSFTNVRELKPPQGGHVYGEAQYAYHTASNINGQKSEDAGGHKIINNDGKVKEFDFTPKPISGPVSYY</sequence>
<dbReference type="EMBL" id="LR824533">
    <property type="protein sequence ID" value="CAH1639536.1"/>
    <property type="molecule type" value="Genomic_DNA"/>
</dbReference>
<reference evidence="2" key="1">
    <citation type="submission" date="2022-02" db="EMBL/GenBank/DDBJ databases">
        <authorList>
            <person name="King R."/>
        </authorList>
    </citation>
    <scope>NUCLEOTIDE SEQUENCE</scope>
</reference>
<evidence type="ECO:0000313" key="2">
    <source>
        <dbReference type="EMBL" id="CAH1639536.1"/>
    </source>
</evidence>
<organism evidence="2 3">
    <name type="scientific">Spodoptera littoralis</name>
    <name type="common">Egyptian cotton leafworm</name>
    <dbReference type="NCBI Taxonomy" id="7109"/>
    <lineage>
        <taxon>Eukaryota</taxon>
        <taxon>Metazoa</taxon>
        <taxon>Ecdysozoa</taxon>
        <taxon>Arthropoda</taxon>
        <taxon>Hexapoda</taxon>
        <taxon>Insecta</taxon>
        <taxon>Pterygota</taxon>
        <taxon>Neoptera</taxon>
        <taxon>Endopterygota</taxon>
        <taxon>Lepidoptera</taxon>
        <taxon>Glossata</taxon>
        <taxon>Ditrysia</taxon>
        <taxon>Noctuoidea</taxon>
        <taxon>Noctuidae</taxon>
        <taxon>Amphipyrinae</taxon>
        <taxon>Spodoptera</taxon>
    </lineage>
</organism>
<dbReference type="AlphaFoldDB" id="A0A9P0I3J1"/>
<feature type="region of interest" description="Disordered" evidence="1">
    <location>
        <begin position="1"/>
        <end position="24"/>
    </location>
</feature>
<dbReference type="Proteomes" id="UP001153321">
    <property type="component" value="Chromosome 2"/>
</dbReference>
<accession>A0A9P0I3J1</accession>
<evidence type="ECO:0000313" key="3">
    <source>
        <dbReference type="Proteomes" id="UP001153321"/>
    </source>
</evidence>
<gene>
    <name evidence="2" type="ORF">SPLIT_LOCUS4893</name>
</gene>
<feature type="compositionally biased region" description="Low complexity" evidence="1">
    <location>
        <begin position="13"/>
        <end position="24"/>
    </location>
</feature>
<proteinExistence type="predicted"/>
<evidence type="ECO:0000256" key="1">
    <source>
        <dbReference type="SAM" id="MobiDB-lite"/>
    </source>
</evidence>
<keyword evidence="3" id="KW-1185">Reference proteome</keyword>